<feature type="chain" id="PRO_5016902994" evidence="4">
    <location>
        <begin position="18"/>
        <end position="342"/>
    </location>
</feature>
<feature type="signal peptide" evidence="4">
    <location>
        <begin position="1"/>
        <end position="17"/>
    </location>
</feature>
<dbReference type="InterPro" id="IPR018511">
    <property type="entry name" value="Hemolysin-typ_Ca-bd_CS"/>
</dbReference>
<dbReference type="RefSeq" id="WP_114510825.1">
    <property type="nucleotide sequence ID" value="NZ_QPMK01000006.1"/>
</dbReference>
<keyword evidence="2" id="KW-0964">Secreted</keyword>
<evidence type="ECO:0000313" key="5">
    <source>
        <dbReference type="EMBL" id="RDD66253.1"/>
    </source>
</evidence>
<dbReference type="Gene3D" id="2.150.10.10">
    <property type="entry name" value="Serralysin-like metalloprotease, C-terminal"/>
    <property type="match status" value="3"/>
</dbReference>
<name>A0A369TLR7_9RHOB</name>
<dbReference type="PRINTS" id="PR00313">
    <property type="entry name" value="CABNDNGRPT"/>
</dbReference>
<dbReference type="InterPro" id="IPR001343">
    <property type="entry name" value="Hemolysn_Ca-bd"/>
</dbReference>
<dbReference type="EMBL" id="QPMK01000006">
    <property type="protein sequence ID" value="RDD66253.1"/>
    <property type="molecule type" value="Genomic_DNA"/>
</dbReference>
<dbReference type="InterPro" id="IPR050557">
    <property type="entry name" value="RTX_toxin/Mannuronan_C5-epim"/>
</dbReference>
<evidence type="ECO:0000256" key="2">
    <source>
        <dbReference type="ARBA" id="ARBA00022525"/>
    </source>
</evidence>
<dbReference type="Proteomes" id="UP000253977">
    <property type="component" value="Unassembled WGS sequence"/>
</dbReference>
<dbReference type="SUPFAM" id="SSF51120">
    <property type="entry name" value="beta-Roll"/>
    <property type="match status" value="2"/>
</dbReference>
<dbReference type="OrthoDB" id="7863760at2"/>
<evidence type="ECO:0000256" key="4">
    <source>
        <dbReference type="SAM" id="SignalP"/>
    </source>
</evidence>
<feature type="compositionally biased region" description="Acidic residues" evidence="3">
    <location>
        <begin position="96"/>
        <end position="110"/>
    </location>
</feature>
<dbReference type="PANTHER" id="PTHR38340:SF1">
    <property type="entry name" value="S-LAYER PROTEIN"/>
    <property type="match status" value="1"/>
</dbReference>
<dbReference type="GO" id="GO:0005509">
    <property type="term" value="F:calcium ion binding"/>
    <property type="evidence" value="ECO:0007669"/>
    <property type="project" value="InterPro"/>
</dbReference>
<dbReference type="AlphaFoldDB" id="A0A369TLR7"/>
<dbReference type="GO" id="GO:0005576">
    <property type="term" value="C:extracellular region"/>
    <property type="evidence" value="ECO:0007669"/>
    <property type="project" value="UniProtKB-SubCell"/>
</dbReference>
<comment type="subcellular location">
    <subcellularLocation>
        <location evidence="1">Secreted</location>
    </subcellularLocation>
</comment>
<protein>
    <submittedName>
        <fullName evidence="5">Calcium-binding protein</fullName>
    </submittedName>
</protein>
<sequence length="342" mass="34309">MLWLAGLMGMMVLGSVAVVSTPDLMARDAEDDEQADAAPDSSVAEGATLPDPGLSPEAVANVAADFPASGLIAETGPEGGMLFGTGATDLLGGGAGDDELWGDAGDDELVGDAGTDTVHGGADNDTLHGEAGGDLIYGDAGDDELYGHDGADTLDGGDGRDALYGGLGDDALLGGAGDDGLMGREGADTLRGGAGTDTLFGGWDDDTVIGILRNAETVLDMDESDYLNGGDGDDTLVIGQGDIATGGNGADSFVFGDWFSPEAEAAELMDFDAAEDQLLVVFDDSDTDEGPELELRSDPDDPEVTQILVGGTVMAVLPTLDMPSPDQIVLIGASAMAGLTAG</sequence>
<evidence type="ECO:0000256" key="1">
    <source>
        <dbReference type="ARBA" id="ARBA00004613"/>
    </source>
</evidence>
<dbReference type="InterPro" id="IPR011049">
    <property type="entry name" value="Serralysin-like_metalloprot_C"/>
</dbReference>
<gene>
    <name evidence="5" type="ORF">DU478_10025</name>
</gene>
<feature type="region of interest" description="Disordered" evidence="3">
    <location>
        <begin position="28"/>
        <end position="56"/>
    </location>
</feature>
<feature type="region of interest" description="Disordered" evidence="3">
    <location>
        <begin position="94"/>
        <end position="134"/>
    </location>
</feature>
<keyword evidence="4" id="KW-0732">Signal</keyword>
<proteinExistence type="predicted"/>
<comment type="caution">
    <text evidence="5">The sequence shown here is derived from an EMBL/GenBank/DDBJ whole genome shotgun (WGS) entry which is preliminary data.</text>
</comment>
<organism evidence="5 6">
    <name type="scientific">Thalassococcus profundi</name>
    <dbReference type="NCBI Taxonomy" id="2282382"/>
    <lineage>
        <taxon>Bacteria</taxon>
        <taxon>Pseudomonadati</taxon>
        <taxon>Pseudomonadota</taxon>
        <taxon>Alphaproteobacteria</taxon>
        <taxon>Rhodobacterales</taxon>
        <taxon>Roseobacteraceae</taxon>
        <taxon>Thalassococcus</taxon>
    </lineage>
</organism>
<dbReference type="PROSITE" id="PS00330">
    <property type="entry name" value="HEMOLYSIN_CALCIUM"/>
    <property type="match status" value="3"/>
</dbReference>
<keyword evidence="6" id="KW-1185">Reference proteome</keyword>
<dbReference type="Pfam" id="PF00353">
    <property type="entry name" value="HemolysinCabind"/>
    <property type="match status" value="4"/>
</dbReference>
<evidence type="ECO:0000256" key="3">
    <source>
        <dbReference type="SAM" id="MobiDB-lite"/>
    </source>
</evidence>
<accession>A0A369TLR7</accession>
<evidence type="ECO:0000313" key="6">
    <source>
        <dbReference type="Proteomes" id="UP000253977"/>
    </source>
</evidence>
<reference evidence="5 6" key="1">
    <citation type="submission" date="2018-07" db="EMBL/GenBank/DDBJ databases">
        <title>Thalassococcus profundi sp. nov., a marine bacterium isolated from deep seawater of Okinawa Trough.</title>
        <authorList>
            <person name="Yu M."/>
        </authorList>
    </citation>
    <scope>NUCLEOTIDE SEQUENCE [LARGE SCALE GENOMIC DNA]</scope>
    <source>
        <strain evidence="5 6">WRAS1</strain>
    </source>
</reference>
<dbReference type="PANTHER" id="PTHR38340">
    <property type="entry name" value="S-LAYER PROTEIN"/>
    <property type="match status" value="1"/>
</dbReference>